<proteinExistence type="predicted"/>
<dbReference type="OrthoDB" id="428974at2759"/>
<evidence type="ECO:0000256" key="1">
    <source>
        <dbReference type="ARBA" id="ARBA00001613"/>
    </source>
</evidence>
<organism evidence="9 10">
    <name type="scientific">Agrilus planipennis</name>
    <name type="common">Emerald ash borer</name>
    <name type="synonym">Agrilus marcopoli</name>
    <dbReference type="NCBI Taxonomy" id="224129"/>
    <lineage>
        <taxon>Eukaryota</taxon>
        <taxon>Metazoa</taxon>
        <taxon>Ecdysozoa</taxon>
        <taxon>Arthropoda</taxon>
        <taxon>Hexapoda</taxon>
        <taxon>Insecta</taxon>
        <taxon>Pterygota</taxon>
        <taxon>Neoptera</taxon>
        <taxon>Endopterygota</taxon>
        <taxon>Coleoptera</taxon>
        <taxon>Polyphaga</taxon>
        <taxon>Elateriformia</taxon>
        <taxon>Buprestoidea</taxon>
        <taxon>Buprestidae</taxon>
        <taxon>Agrilinae</taxon>
        <taxon>Agrilus</taxon>
    </lineage>
</organism>
<protein>
    <recommendedName>
        <fullName evidence="2">acylglycerol lipase</fullName>
        <ecNumber evidence="2">3.1.1.23</ecNumber>
    </recommendedName>
</protein>
<dbReference type="GO" id="GO:0046464">
    <property type="term" value="P:acylglycerol catabolic process"/>
    <property type="evidence" value="ECO:0007669"/>
    <property type="project" value="TreeGrafter"/>
</dbReference>
<comment type="subcellular location">
    <subcellularLocation>
        <location evidence="3">Late endosome membrane</location>
        <topology evidence="3">Single-pass type II membrane protein</topology>
    </subcellularLocation>
    <subcellularLocation>
        <location evidence="4">Lysosome membrane</location>
        <topology evidence="4">Single-pass type II membrane protein</topology>
    </subcellularLocation>
    <subcellularLocation>
        <location evidence="5">Mitochondrion membrane</location>
        <topology evidence="5">Single-pass type II membrane protein</topology>
    </subcellularLocation>
</comment>
<dbReference type="RefSeq" id="XP_025833725.1">
    <property type="nucleotide sequence ID" value="XM_025977940.1"/>
</dbReference>
<dbReference type="PRINTS" id="PR00412">
    <property type="entry name" value="EPOXHYDRLASE"/>
</dbReference>
<comment type="catalytic activity">
    <reaction evidence="6">
        <text>1-dodecanoylglycerol + H2O = dodecanoate + glycerol + H(+)</text>
        <dbReference type="Rhea" id="RHEA:44316"/>
        <dbReference type="ChEBI" id="CHEBI:15377"/>
        <dbReference type="ChEBI" id="CHEBI:15378"/>
        <dbReference type="ChEBI" id="CHEBI:17754"/>
        <dbReference type="ChEBI" id="CHEBI:18262"/>
        <dbReference type="ChEBI" id="CHEBI:75539"/>
    </reaction>
</comment>
<dbReference type="GO" id="GO:0005765">
    <property type="term" value="C:lysosomal membrane"/>
    <property type="evidence" value="ECO:0007669"/>
    <property type="project" value="UniProtKB-SubCell"/>
</dbReference>
<dbReference type="InterPro" id="IPR050266">
    <property type="entry name" value="AB_hydrolase_sf"/>
</dbReference>
<dbReference type="PRINTS" id="PR00111">
    <property type="entry name" value="ABHYDROLASE"/>
</dbReference>
<dbReference type="Proteomes" id="UP000192223">
    <property type="component" value="Unplaced"/>
</dbReference>
<dbReference type="Gene3D" id="3.40.50.1820">
    <property type="entry name" value="alpha/beta hydrolase"/>
    <property type="match status" value="1"/>
</dbReference>
<evidence type="ECO:0000256" key="7">
    <source>
        <dbReference type="ARBA" id="ARBA00049568"/>
    </source>
</evidence>
<evidence type="ECO:0000256" key="5">
    <source>
        <dbReference type="ARBA" id="ARBA00046308"/>
    </source>
</evidence>
<dbReference type="GO" id="GO:0031902">
    <property type="term" value="C:late endosome membrane"/>
    <property type="evidence" value="ECO:0007669"/>
    <property type="project" value="UniProtKB-SubCell"/>
</dbReference>
<dbReference type="KEGG" id="apln:108737557"/>
<dbReference type="EC" id="3.1.1.23" evidence="2"/>
<dbReference type="GO" id="GO:0047372">
    <property type="term" value="F:monoacylglycerol lipase activity"/>
    <property type="evidence" value="ECO:0007669"/>
    <property type="project" value="UniProtKB-EC"/>
</dbReference>
<evidence type="ECO:0000259" key="8">
    <source>
        <dbReference type="Pfam" id="PF00561"/>
    </source>
</evidence>
<dbReference type="AlphaFoldDB" id="A0A7F5RCP8"/>
<dbReference type="InterPro" id="IPR029058">
    <property type="entry name" value="AB_hydrolase_fold"/>
</dbReference>
<evidence type="ECO:0000256" key="2">
    <source>
        <dbReference type="ARBA" id="ARBA00013254"/>
    </source>
</evidence>
<gene>
    <name evidence="10" type="primary">LOC108737557</name>
</gene>
<keyword evidence="9" id="KW-1185">Reference proteome</keyword>
<evidence type="ECO:0000313" key="10">
    <source>
        <dbReference type="RefSeq" id="XP_025833725.1"/>
    </source>
</evidence>
<name>A0A7F5RCP8_AGRPL</name>
<dbReference type="GeneID" id="108737557"/>
<dbReference type="PANTHER" id="PTHR43798:SF5">
    <property type="entry name" value="MONOACYLGLYCEROL LIPASE ABHD6"/>
    <property type="match status" value="1"/>
</dbReference>
<evidence type="ECO:0000256" key="3">
    <source>
        <dbReference type="ARBA" id="ARBA00037797"/>
    </source>
</evidence>
<dbReference type="GO" id="GO:0031966">
    <property type="term" value="C:mitochondrial membrane"/>
    <property type="evidence" value="ECO:0007669"/>
    <property type="project" value="UniProtKB-SubCell"/>
</dbReference>
<dbReference type="SUPFAM" id="SSF53474">
    <property type="entry name" value="alpha/beta-Hydrolases"/>
    <property type="match status" value="1"/>
</dbReference>
<comment type="function">
    <text evidence="7">Lipase that preferentially hydrolysis medium-chain saturated monoacylglycerols including 2-arachidonoylglycerol. Through 2-arachidonoylglycerol degradation may regulate endocannabinoid signaling pathways. Also has a lysophosphatidyl lipase activity with a preference for lysophosphatidylglycerol among other lysophospholipids. Also able to degrade bis(monoacylglycero)phosphate (BMP) and constitutes the major enzyme for BMP catabolism. BMP, also known as lysobisphosphatidic acid, is enriched in late endosomes and lysosomes and plays a key role in the formation of intraluminal vesicles and in lipid sorting.</text>
</comment>
<dbReference type="InterPro" id="IPR000639">
    <property type="entry name" value="Epox_hydrolase-like"/>
</dbReference>
<sequence length="489" mass="55390">MHQWRNIVNCLSVNHSVHPSAPVAPNHSEFLQISNNVKIRVIHVKGKGVDCKISEENKEVVNNAEKRPQSLYEEYWFTRSNKPPKFQRCSCSFRRSQRLSGVIFTKDNESALIGSCDTIQNIRLRCVELFVENVIDDCLFEAFKEYVSKSCQSSSGFHNLGFESSEDCENIAIKINERKQIIENCLETRNNPCNIEKNGIVNSESQNPVVRLRNSSTHKFNSQTTNKKRHCTHSSSAISKPLIILFHGIGTSADVWWSVINCLSLNGHEVVAPDMLGHGYSSVPNQAGVYKFKNLVKQALAVFEHYVESSDSRKIIVIAHSLGCSIATALCRHKVQQVSQLILISGGGPTPLAPPVQSEIPLVRCLQTIFKPLLFCGVKRTLLYSSRGKHFECCEKSKTVVPAHVLHYIEKGQYWPEGDAAFHRKIHIPTLLVYGLQDKQVTLVQECEMERTIPRSFLELIPNCGHLPMLETPEQLNHMITCFIDWWNR</sequence>
<comment type="catalytic activity">
    <reaction evidence="1">
        <text>Hydrolyzes glycerol monoesters of long-chain fatty acids.</text>
        <dbReference type="EC" id="3.1.1.23"/>
    </reaction>
</comment>
<dbReference type="InParanoid" id="A0A7F5RCP8"/>
<evidence type="ECO:0000313" key="9">
    <source>
        <dbReference type="Proteomes" id="UP000192223"/>
    </source>
</evidence>
<dbReference type="InterPro" id="IPR000073">
    <property type="entry name" value="AB_hydrolase_1"/>
</dbReference>
<evidence type="ECO:0000256" key="4">
    <source>
        <dbReference type="ARBA" id="ARBA00037874"/>
    </source>
</evidence>
<dbReference type="PANTHER" id="PTHR43798">
    <property type="entry name" value="MONOACYLGLYCEROL LIPASE"/>
    <property type="match status" value="1"/>
</dbReference>
<reference evidence="10" key="1">
    <citation type="submission" date="2025-08" db="UniProtKB">
        <authorList>
            <consortium name="RefSeq"/>
        </authorList>
    </citation>
    <scope>IDENTIFICATION</scope>
    <source>
        <tissue evidence="10">Entire body</tissue>
    </source>
</reference>
<accession>A0A7F5RCP8</accession>
<feature type="domain" description="AB hydrolase-1" evidence="8">
    <location>
        <begin position="241"/>
        <end position="352"/>
    </location>
</feature>
<evidence type="ECO:0000256" key="6">
    <source>
        <dbReference type="ARBA" id="ARBA00047662"/>
    </source>
</evidence>
<dbReference type="Pfam" id="PF00561">
    <property type="entry name" value="Abhydrolase_1"/>
    <property type="match status" value="1"/>
</dbReference>